<organism evidence="2 3">
    <name type="scientific">Phaeodactylibacter xiamenensis</name>
    <dbReference type="NCBI Taxonomy" id="1524460"/>
    <lineage>
        <taxon>Bacteria</taxon>
        <taxon>Pseudomonadati</taxon>
        <taxon>Bacteroidota</taxon>
        <taxon>Saprospiria</taxon>
        <taxon>Saprospirales</taxon>
        <taxon>Haliscomenobacteraceae</taxon>
        <taxon>Phaeodactylibacter</taxon>
    </lineage>
</organism>
<dbReference type="PANTHER" id="PTHR36454">
    <property type="entry name" value="LMO2823 PROTEIN"/>
    <property type="match status" value="1"/>
</dbReference>
<name>A0A098S189_9BACT</name>
<dbReference type="Pfam" id="PF06245">
    <property type="entry name" value="DUF1015"/>
    <property type="match status" value="1"/>
</dbReference>
<dbReference type="AlphaFoldDB" id="A0A098S189"/>
<accession>A0A098S189</accession>
<keyword evidence="3" id="KW-1185">Reference proteome</keyword>
<evidence type="ECO:0000256" key="1">
    <source>
        <dbReference type="SAM" id="Coils"/>
    </source>
</evidence>
<gene>
    <name evidence="2" type="ORF">IX84_31000</name>
</gene>
<dbReference type="PANTHER" id="PTHR36454:SF1">
    <property type="entry name" value="DUF1015 DOMAIN-CONTAINING PROTEIN"/>
    <property type="match status" value="1"/>
</dbReference>
<comment type="caution">
    <text evidence="2">The sequence shown here is derived from an EMBL/GenBank/DDBJ whole genome shotgun (WGS) entry which is preliminary data.</text>
</comment>
<evidence type="ECO:0000313" key="2">
    <source>
        <dbReference type="EMBL" id="KGE84892.1"/>
    </source>
</evidence>
<keyword evidence="1" id="KW-0175">Coiled coil</keyword>
<proteinExistence type="predicted"/>
<feature type="coiled-coil region" evidence="1">
    <location>
        <begin position="69"/>
        <end position="97"/>
    </location>
</feature>
<reference evidence="2 3" key="1">
    <citation type="journal article" date="2014" name="Int. J. Syst. Evol. Microbiol.">
        <title>Phaeodactylibacter xiamenensis gen. nov., sp. nov., a member of the family Saprospiraceae isolated from the marine alga Phaeodactylum tricornutum.</title>
        <authorList>
            <person name="Chen Z.Jr."/>
            <person name="Lei X."/>
            <person name="Lai Q."/>
            <person name="Li Y."/>
            <person name="Zhang B."/>
            <person name="Zhang J."/>
            <person name="Zhang H."/>
            <person name="Yang L."/>
            <person name="Zheng W."/>
            <person name="Tian Y."/>
            <person name="Yu Z."/>
            <person name="Xu H.Jr."/>
            <person name="Zheng T."/>
        </authorList>
    </citation>
    <scope>NUCLEOTIDE SEQUENCE [LARGE SCALE GENOMIC DNA]</scope>
    <source>
        <strain evidence="2 3">KD52</strain>
    </source>
</reference>
<dbReference type="Proteomes" id="UP000029736">
    <property type="component" value="Unassembled WGS sequence"/>
</dbReference>
<dbReference type="STRING" id="1524460.IX84_31000"/>
<dbReference type="OrthoDB" id="9781616at2"/>
<dbReference type="EMBL" id="JPOS01000101">
    <property type="protein sequence ID" value="KGE84892.1"/>
    <property type="molecule type" value="Genomic_DNA"/>
</dbReference>
<protein>
    <recommendedName>
        <fullName evidence="4">SpoOJ/ParA/ParB/repB family protein</fullName>
    </recommendedName>
</protein>
<evidence type="ECO:0000313" key="3">
    <source>
        <dbReference type="Proteomes" id="UP000029736"/>
    </source>
</evidence>
<dbReference type="RefSeq" id="WP_044230069.1">
    <property type="nucleotide sequence ID" value="NZ_JBKAGJ010000033.1"/>
</dbReference>
<dbReference type="InterPro" id="IPR008323">
    <property type="entry name" value="UCP033563"/>
</dbReference>
<evidence type="ECO:0008006" key="4">
    <source>
        <dbReference type="Google" id="ProtNLM"/>
    </source>
</evidence>
<sequence length="377" mass="43621">MQLLPFRATFPKLEKIQTPEQFFGTVKQEYDKYFEEGFFHEIEEPSIFVYQITKGSRSFTGVISGVHMADCLNDRIRKHEETLAEKEEKQLQLLLRRKAAVKPVLLAHHPVPAIKNWLEQYKQEQVPLMQFQLSGDKEYHKIWRVAAPDQVASLQALFMEHVPITYIADGHHRTSTALRLFDQTGGNKEDYASLFAAFFPIHDIQIQDFNRVIKSLNGHSPAQFMARLSHTFEIEPIEQAAKPSRKFELTMYLRGEWYRLRWKERIMLEYASQPVVLDAMLLNHKVMSKLLGIEDVRNDQRVKYIEGPKGIAGVLKQAEKEPDSVAFCLYPVQMEEVIKVADIGQVLPPKSTWFEPRMKNGLLVKRIGKQIGVEVKG</sequence>